<evidence type="ECO:0000313" key="1">
    <source>
        <dbReference type="EMBL" id="QXH34992.1"/>
    </source>
</evidence>
<sequence length="92" mass="9826">MNTQRRQALIEVAPTNGHTRILQGFCSETQGIVQKTELPANRSQIATCSTIFYVLPPPRNISGPGWSVIAGTGWPNQANTPSSAVDLAGFTS</sequence>
<organism evidence="1 2">
    <name type="scientific">Pseudomonas muyukensis</name>
    <dbReference type="NCBI Taxonomy" id="2842357"/>
    <lineage>
        <taxon>Bacteria</taxon>
        <taxon>Pseudomonadati</taxon>
        <taxon>Pseudomonadota</taxon>
        <taxon>Gammaproteobacteria</taxon>
        <taxon>Pseudomonadales</taxon>
        <taxon>Pseudomonadaceae</taxon>
        <taxon>Pseudomonas</taxon>
    </lineage>
</organism>
<keyword evidence="2" id="KW-1185">Reference proteome</keyword>
<accession>A0ABX8M8D5</accession>
<protein>
    <submittedName>
        <fullName evidence="1">Uncharacterized protein</fullName>
    </submittedName>
</protein>
<dbReference type="RefSeq" id="WP_217850001.1">
    <property type="nucleotide sequence ID" value="NZ_CP077073.1"/>
</dbReference>
<evidence type="ECO:0000313" key="2">
    <source>
        <dbReference type="Proteomes" id="UP001047646"/>
    </source>
</evidence>
<proteinExistence type="predicted"/>
<dbReference type="EMBL" id="CP077073">
    <property type="protein sequence ID" value="QXH34992.1"/>
    <property type="molecule type" value="Genomic_DNA"/>
</dbReference>
<gene>
    <name evidence="1" type="ORF">KSS95_23125</name>
</gene>
<dbReference type="Proteomes" id="UP001047646">
    <property type="component" value="Chromosome"/>
</dbReference>
<name>A0ABX8M8D5_9PSED</name>
<reference evidence="1" key="1">
    <citation type="journal article" date="2021" name="Microorganisms">
        <title>The Ever-Expanding Pseudomonas Genus: Description of 43 New Species and Partition of the Pseudomonas putida Group.</title>
        <authorList>
            <person name="Girard L."/>
            <person name="Lood C."/>
            <person name="Hofte M."/>
            <person name="Vandamme P."/>
            <person name="Rokni-Zadeh H."/>
            <person name="van Noort V."/>
            <person name="Lavigne R."/>
            <person name="De Mot R."/>
        </authorList>
    </citation>
    <scope>NUCLEOTIDE SEQUENCE</scope>
    <source>
        <strain evidence="1">COW39</strain>
    </source>
</reference>